<dbReference type="GO" id="GO:0005737">
    <property type="term" value="C:cytoplasm"/>
    <property type="evidence" value="ECO:0007669"/>
    <property type="project" value="TreeGrafter"/>
</dbReference>
<dbReference type="Pfam" id="PF04818">
    <property type="entry name" value="CID"/>
    <property type="match status" value="1"/>
</dbReference>
<comment type="caution">
    <text evidence="3">The sequence shown here is derived from an EMBL/GenBank/DDBJ whole genome shotgun (WGS) entry which is preliminary data.</text>
</comment>
<dbReference type="GO" id="GO:0000993">
    <property type="term" value="F:RNA polymerase II complex binding"/>
    <property type="evidence" value="ECO:0007669"/>
    <property type="project" value="InterPro"/>
</dbReference>
<dbReference type="GO" id="GO:0005849">
    <property type="term" value="C:mRNA cleavage factor complex"/>
    <property type="evidence" value="ECO:0007669"/>
    <property type="project" value="TreeGrafter"/>
</dbReference>
<dbReference type="FunFam" id="1.25.40.90:FF:000016">
    <property type="entry name" value="mRNA cleavage factor complex component Pcf11"/>
    <property type="match status" value="1"/>
</dbReference>
<organism evidence="3 4">
    <name type="scientific">Pichia kluyveri</name>
    <name type="common">Yeast</name>
    <dbReference type="NCBI Taxonomy" id="36015"/>
    <lineage>
        <taxon>Eukaryota</taxon>
        <taxon>Fungi</taxon>
        <taxon>Dikarya</taxon>
        <taxon>Ascomycota</taxon>
        <taxon>Saccharomycotina</taxon>
        <taxon>Pichiomycetes</taxon>
        <taxon>Pichiales</taxon>
        <taxon>Pichiaceae</taxon>
        <taxon>Pichia</taxon>
    </lineage>
</organism>
<sequence>MSATTITAEQFADDYYSSLQALTFNSRPIIESHTALAQENSQFASAIVSAIERRIEKAIPSQKLFALYLLDSISKNIGVPYTTLFSHNLFKTFTQTYGLVDDPTRCRLIKLFKTWKVPTAITGLPLFDINQLDKIETFLIKVTNPSNNDFSNANNVNSINNNSLNNNTINNNSNDLNIDNNNNNNNNNIINNLSTQRAPLIASKPNLIIEVNELILMVNTRLQASPNDEKGQQRFKLLNQLKTIIGSNSSISQTQLDEVAKQLQSIRDDEIMKLNNLKLQQQKELLKQQQQKQHKDVPFSVSQLQNFMNMGTNGNNSGNGNGMPTNNNNNNVLFNMMNSVMANNKPESLVVKSPPSMNTPPPSTNPLGLKNIAFLENILKKSANGNNATTNNSINTSINNFTNSINNKIDFKFIKPTKESILEDFVLSQSFINNHVLTSNEISLLYNFKPIQCDKCNKRFSDNNEGTILKKNHDEWHQRVEQRMKIGGSGLGGVVNRSWYLNEKDWIEFDYDLDEKETNNNINNNNVNNSHLYNNNVSAMNNNNSSNNLTKLKDGNVIAHTSLKITSNGTNDKKDREDRNDNKIDLSEAPKHIVRIPESSNNEVICKICREMQIGIFDEDEGEWIWKNAIDINGTVYHWSCWMEAKMRNNKRDRSPQR</sequence>
<evidence type="ECO:0000313" key="4">
    <source>
        <dbReference type="Proteomes" id="UP001378960"/>
    </source>
</evidence>
<accession>A0AAV5RD85</accession>
<feature type="compositionally biased region" description="Basic and acidic residues" evidence="1">
    <location>
        <begin position="571"/>
        <end position="585"/>
    </location>
</feature>
<dbReference type="InterPro" id="IPR047415">
    <property type="entry name" value="Pcf11_CID"/>
</dbReference>
<name>A0AAV5RD85_PICKL</name>
<dbReference type="GO" id="GO:0003729">
    <property type="term" value="F:mRNA binding"/>
    <property type="evidence" value="ECO:0007669"/>
    <property type="project" value="InterPro"/>
</dbReference>
<evidence type="ECO:0000259" key="2">
    <source>
        <dbReference type="PROSITE" id="PS51391"/>
    </source>
</evidence>
<reference evidence="3 4" key="1">
    <citation type="journal article" date="2023" name="Elife">
        <title>Identification of key yeast species and microbe-microbe interactions impacting larval growth of Drosophila in the wild.</title>
        <authorList>
            <person name="Mure A."/>
            <person name="Sugiura Y."/>
            <person name="Maeda R."/>
            <person name="Honda K."/>
            <person name="Sakurai N."/>
            <person name="Takahashi Y."/>
            <person name="Watada M."/>
            <person name="Katoh T."/>
            <person name="Gotoh A."/>
            <person name="Gotoh Y."/>
            <person name="Taniguchi I."/>
            <person name="Nakamura K."/>
            <person name="Hayashi T."/>
            <person name="Katayama T."/>
            <person name="Uemura T."/>
            <person name="Hattori Y."/>
        </authorList>
    </citation>
    <scope>NUCLEOTIDE SEQUENCE [LARGE SCALE GENOMIC DNA]</scope>
    <source>
        <strain evidence="3 4">PK-24</strain>
    </source>
</reference>
<dbReference type="AlphaFoldDB" id="A0AAV5RD85"/>
<protein>
    <submittedName>
        <fullName evidence="3">Pcf11 protein</fullName>
    </submittedName>
</protein>
<proteinExistence type="predicted"/>
<dbReference type="Pfam" id="PF21936">
    <property type="entry name" value="Pcf11_C"/>
    <property type="match status" value="1"/>
</dbReference>
<dbReference type="Proteomes" id="UP001378960">
    <property type="component" value="Unassembled WGS sequence"/>
</dbReference>
<keyword evidence="4" id="KW-1185">Reference proteome</keyword>
<gene>
    <name evidence="3" type="ORF">DAPK24_051640</name>
</gene>
<dbReference type="GO" id="GO:0031124">
    <property type="term" value="P:mRNA 3'-end processing"/>
    <property type="evidence" value="ECO:0007669"/>
    <property type="project" value="InterPro"/>
</dbReference>
<dbReference type="GO" id="GO:0006369">
    <property type="term" value="P:termination of RNA polymerase II transcription"/>
    <property type="evidence" value="ECO:0007669"/>
    <property type="project" value="InterPro"/>
</dbReference>
<dbReference type="PANTHER" id="PTHR15921:SF3">
    <property type="entry name" value="PRE-MRNA CLEAVAGE COMPLEX 2 PROTEIN PCF11"/>
    <property type="match status" value="1"/>
</dbReference>
<dbReference type="CDD" id="cd16982">
    <property type="entry name" value="CID_Pcf11"/>
    <property type="match status" value="1"/>
</dbReference>
<dbReference type="EMBL" id="BTGB01000009">
    <property type="protein sequence ID" value="GMM48566.1"/>
    <property type="molecule type" value="Genomic_DNA"/>
</dbReference>
<feature type="region of interest" description="Disordered" evidence="1">
    <location>
        <begin position="566"/>
        <end position="585"/>
    </location>
</feature>
<feature type="domain" description="CID" evidence="2">
    <location>
        <begin position="7"/>
        <end position="143"/>
    </location>
</feature>
<dbReference type="PROSITE" id="PS51391">
    <property type="entry name" value="CID"/>
    <property type="match status" value="1"/>
</dbReference>
<dbReference type="SUPFAM" id="SSF48464">
    <property type="entry name" value="ENTH/VHS domain"/>
    <property type="match status" value="1"/>
</dbReference>
<dbReference type="PANTHER" id="PTHR15921">
    <property type="entry name" value="PRE-MRNA CLEAVAGE COMPLEX II"/>
    <property type="match status" value="1"/>
</dbReference>
<dbReference type="Gene3D" id="1.25.40.90">
    <property type="match status" value="1"/>
</dbReference>
<evidence type="ECO:0000313" key="3">
    <source>
        <dbReference type="EMBL" id="GMM48566.1"/>
    </source>
</evidence>
<dbReference type="InterPro" id="IPR008942">
    <property type="entry name" value="ENTH_VHS"/>
</dbReference>
<evidence type="ECO:0000256" key="1">
    <source>
        <dbReference type="SAM" id="MobiDB-lite"/>
    </source>
</evidence>
<dbReference type="InterPro" id="IPR006569">
    <property type="entry name" value="CID_dom"/>
</dbReference>
<dbReference type="InterPro" id="IPR045154">
    <property type="entry name" value="PCF11-like"/>
</dbReference>
<dbReference type="InterPro" id="IPR054127">
    <property type="entry name" value="Pcf11_C"/>
</dbReference>
<dbReference type="SMART" id="SM00582">
    <property type="entry name" value="RPR"/>
    <property type="match status" value="1"/>
</dbReference>